<evidence type="ECO:0000256" key="4">
    <source>
        <dbReference type="ARBA" id="ARBA00022692"/>
    </source>
</evidence>
<dbReference type="InterPro" id="IPR007140">
    <property type="entry name" value="DUF350"/>
</dbReference>
<comment type="similarity">
    <text evidence="2">Belongs to the UPF0719 family.</text>
</comment>
<gene>
    <name evidence="8" type="ORF">SAMN04488109_6413</name>
</gene>
<evidence type="ECO:0000256" key="5">
    <source>
        <dbReference type="ARBA" id="ARBA00022989"/>
    </source>
</evidence>
<organism evidence="8 9">
    <name type="scientific">Chryseolinea serpens</name>
    <dbReference type="NCBI Taxonomy" id="947013"/>
    <lineage>
        <taxon>Bacteria</taxon>
        <taxon>Pseudomonadati</taxon>
        <taxon>Bacteroidota</taxon>
        <taxon>Cytophagia</taxon>
        <taxon>Cytophagales</taxon>
        <taxon>Fulvivirgaceae</taxon>
        <taxon>Chryseolinea</taxon>
    </lineage>
</organism>
<evidence type="ECO:0008006" key="10">
    <source>
        <dbReference type="Google" id="ProtNLM"/>
    </source>
</evidence>
<evidence type="ECO:0000313" key="8">
    <source>
        <dbReference type="EMBL" id="SHH97731.1"/>
    </source>
</evidence>
<sequence>MEWKYVLASAVFSLVGIFILGVCFWFFEKITPENLWKEIIEKNNVALAIVAGAFMIAMGIIIGSAIHS</sequence>
<keyword evidence="3" id="KW-1003">Cell membrane</keyword>
<keyword evidence="6 7" id="KW-0472">Membrane</keyword>
<feature type="transmembrane region" description="Helical" evidence="7">
    <location>
        <begin position="6"/>
        <end position="27"/>
    </location>
</feature>
<evidence type="ECO:0000256" key="6">
    <source>
        <dbReference type="ARBA" id="ARBA00023136"/>
    </source>
</evidence>
<evidence type="ECO:0000256" key="1">
    <source>
        <dbReference type="ARBA" id="ARBA00004651"/>
    </source>
</evidence>
<keyword evidence="4 7" id="KW-0812">Transmembrane</keyword>
<protein>
    <recommendedName>
        <fullName evidence="10">DUF350 domain-containing protein</fullName>
    </recommendedName>
</protein>
<keyword evidence="9" id="KW-1185">Reference proteome</keyword>
<feature type="transmembrane region" description="Helical" evidence="7">
    <location>
        <begin position="47"/>
        <end position="66"/>
    </location>
</feature>
<evidence type="ECO:0000313" key="9">
    <source>
        <dbReference type="Proteomes" id="UP000184212"/>
    </source>
</evidence>
<proteinExistence type="inferred from homology"/>
<dbReference type="EMBL" id="FQWQ01000006">
    <property type="protein sequence ID" value="SHH97731.1"/>
    <property type="molecule type" value="Genomic_DNA"/>
</dbReference>
<name>A0A1M5XD38_9BACT</name>
<comment type="subcellular location">
    <subcellularLocation>
        <location evidence="1">Cell membrane</location>
        <topology evidence="1">Multi-pass membrane protein</topology>
    </subcellularLocation>
</comment>
<dbReference type="OrthoDB" id="200249at2"/>
<reference evidence="8 9" key="1">
    <citation type="submission" date="2016-11" db="EMBL/GenBank/DDBJ databases">
        <authorList>
            <person name="Jaros S."/>
            <person name="Januszkiewicz K."/>
            <person name="Wedrychowicz H."/>
        </authorList>
    </citation>
    <scope>NUCLEOTIDE SEQUENCE [LARGE SCALE GENOMIC DNA]</scope>
    <source>
        <strain evidence="8 9">DSM 24574</strain>
    </source>
</reference>
<dbReference type="STRING" id="947013.SAMN04488109_6413"/>
<dbReference type="GO" id="GO:0005886">
    <property type="term" value="C:plasma membrane"/>
    <property type="evidence" value="ECO:0007669"/>
    <property type="project" value="UniProtKB-SubCell"/>
</dbReference>
<evidence type="ECO:0000256" key="3">
    <source>
        <dbReference type="ARBA" id="ARBA00022475"/>
    </source>
</evidence>
<evidence type="ECO:0000256" key="7">
    <source>
        <dbReference type="SAM" id="Phobius"/>
    </source>
</evidence>
<accession>A0A1M5XD38</accession>
<dbReference type="Proteomes" id="UP000184212">
    <property type="component" value="Unassembled WGS sequence"/>
</dbReference>
<dbReference type="AlphaFoldDB" id="A0A1M5XD38"/>
<dbReference type="Pfam" id="PF03994">
    <property type="entry name" value="DUF350"/>
    <property type="match status" value="1"/>
</dbReference>
<evidence type="ECO:0000256" key="2">
    <source>
        <dbReference type="ARBA" id="ARBA00005779"/>
    </source>
</evidence>
<dbReference type="RefSeq" id="WP_073142739.1">
    <property type="nucleotide sequence ID" value="NZ_FQWQ01000006.1"/>
</dbReference>
<keyword evidence="5 7" id="KW-1133">Transmembrane helix</keyword>